<reference evidence="3" key="1">
    <citation type="submission" date="2013-09" db="EMBL/GenBank/DDBJ databases">
        <title>The Genome Sequence of Anopheles maculatus species B.</title>
        <authorList>
            <consortium name="The Broad Institute Genomics Platform"/>
            <person name="Neafsey D.E."/>
            <person name="Besansky N."/>
            <person name="Howell P."/>
            <person name="Walton C."/>
            <person name="Young S.K."/>
            <person name="Zeng Q."/>
            <person name="Gargeya S."/>
            <person name="Fitzgerald M."/>
            <person name="Haas B."/>
            <person name="Abouelleil A."/>
            <person name="Allen A.W."/>
            <person name="Alvarado L."/>
            <person name="Arachchi H.M."/>
            <person name="Berlin A.M."/>
            <person name="Chapman S.B."/>
            <person name="Gainer-Dewar J."/>
            <person name="Goldberg J."/>
            <person name="Griggs A."/>
            <person name="Gujja S."/>
            <person name="Hansen M."/>
            <person name="Howarth C."/>
            <person name="Imamovic A."/>
            <person name="Ireland A."/>
            <person name="Larimer J."/>
            <person name="McCowan C."/>
            <person name="Murphy C."/>
            <person name="Pearson M."/>
            <person name="Poon T.W."/>
            <person name="Priest M."/>
            <person name="Roberts A."/>
            <person name="Saif S."/>
            <person name="Shea T."/>
            <person name="Sisk P."/>
            <person name="Sykes S."/>
            <person name="Wortman J."/>
            <person name="Nusbaum C."/>
            <person name="Birren B."/>
        </authorList>
    </citation>
    <scope>NUCLEOTIDE SEQUENCE [LARGE SCALE GENOMIC DNA]</scope>
    <source>
        <strain evidence="3">maculatus3</strain>
    </source>
</reference>
<organism evidence="2 3">
    <name type="scientific">Anopheles maculatus</name>
    <dbReference type="NCBI Taxonomy" id="74869"/>
    <lineage>
        <taxon>Eukaryota</taxon>
        <taxon>Metazoa</taxon>
        <taxon>Ecdysozoa</taxon>
        <taxon>Arthropoda</taxon>
        <taxon>Hexapoda</taxon>
        <taxon>Insecta</taxon>
        <taxon>Pterygota</taxon>
        <taxon>Neoptera</taxon>
        <taxon>Endopterygota</taxon>
        <taxon>Diptera</taxon>
        <taxon>Nematocera</taxon>
        <taxon>Culicoidea</taxon>
        <taxon>Culicidae</taxon>
        <taxon>Anophelinae</taxon>
        <taxon>Anopheles</taxon>
        <taxon>Anopheles maculatus group</taxon>
    </lineage>
</organism>
<feature type="transmembrane region" description="Helical" evidence="1">
    <location>
        <begin position="51"/>
        <end position="77"/>
    </location>
</feature>
<evidence type="ECO:0000313" key="3">
    <source>
        <dbReference type="Proteomes" id="UP000075901"/>
    </source>
</evidence>
<keyword evidence="3" id="KW-1185">Reference proteome</keyword>
<name>A0A182SEN9_9DIPT</name>
<evidence type="ECO:0000256" key="1">
    <source>
        <dbReference type="SAM" id="Phobius"/>
    </source>
</evidence>
<reference evidence="2" key="2">
    <citation type="submission" date="2020-05" db="UniProtKB">
        <authorList>
            <consortium name="EnsemblMetazoa"/>
        </authorList>
    </citation>
    <scope>IDENTIFICATION</scope>
    <source>
        <strain evidence="2">maculatus3</strain>
    </source>
</reference>
<sequence length="104" mass="11768">MCLTDTDPGRYEDLPVMVTRGLLLMIFRASAFTQKTHSAHADYEGLALDGFANVVIVVVPKWLLSWLSSYAALYWIICLPRVRRLQSLDTELHVAHCCGRDTRS</sequence>
<dbReference type="EnsemblMetazoa" id="AMAM005258-RA">
    <property type="protein sequence ID" value="AMAM005258-PA"/>
    <property type="gene ID" value="AMAM005258"/>
</dbReference>
<evidence type="ECO:0000313" key="2">
    <source>
        <dbReference type="EnsemblMetazoa" id="AMAM005258-PA"/>
    </source>
</evidence>
<keyword evidence="1" id="KW-0472">Membrane</keyword>
<dbReference type="Proteomes" id="UP000075901">
    <property type="component" value="Unassembled WGS sequence"/>
</dbReference>
<dbReference type="AlphaFoldDB" id="A0A182SEN9"/>
<keyword evidence="1" id="KW-1133">Transmembrane helix</keyword>
<protein>
    <submittedName>
        <fullName evidence="2">Uncharacterized protein</fullName>
    </submittedName>
</protein>
<dbReference type="VEuPathDB" id="VectorBase:AMAM005258"/>
<accession>A0A182SEN9</accession>
<proteinExistence type="predicted"/>
<keyword evidence="1" id="KW-0812">Transmembrane</keyword>